<accession>B6IE20</accession>
<evidence type="ECO:0000313" key="1">
    <source>
        <dbReference type="EMBL" id="CAS01084.1"/>
    </source>
</evidence>
<dbReference type="Proteomes" id="UP000008549">
    <property type="component" value="Unassembled WGS sequence"/>
</dbReference>
<gene>
    <name evidence="1" type="ORF">CBG26657</name>
    <name evidence="1" type="ORF">CBG_26657</name>
</gene>
<reference evidence="1 2" key="1">
    <citation type="journal article" date="2003" name="PLoS Biol.">
        <title>The genome sequence of Caenorhabditis briggsae: a platform for comparative genomics.</title>
        <authorList>
            <person name="Stein L.D."/>
            <person name="Bao Z."/>
            <person name="Blasiar D."/>
            <person name="Blumenthal T."/>
            <person name="Brent M.R."/>
            <person name="Chen N."/>
            <person name="Chinwalla A."/>
            <person name="Clarke L."/>
            <person name="Clee C."/>
            <person name="Coghlan A."/>
            <person name="Coulson A."/>
            <person name="D'Eustachio P."/>
            <person name="Fitch D.H."/>
            <person name="Fulton L.A."/>
            <person name="Fulton R.E."/>
            <person name="Griffiths-Jones S."/>
            <person name="Harris T.W."/>
            <person name="Hillier L.W."/>
            <person name="Kamath R."/>
            <person name="Kuwabara P.E."/>
            <person name="Mardis E.R."/>
            <person name="Marra M.A."/>
            <person name="Miner T.L."/>
            <person name="Minx P."/>
            <person name="Mullikin J.C."/>
            <person name="Plumb R.W."/>
            <person name="Rogers J."/>
            <person name="Schein J.E."/>
            <person name="Sohrmann M."/>
            <person name="Spieth J."/>
            <person name="Stajich J.E."/>
            <person name="Wei C."/>
            <person name="Willey D."/>
            <person name="Wilson R.K."/>
            <person name="Durbin R."/>
            <person name="Waterston R.H."/>
        </authorList>
    </citation>
    <scope>NUCLEOTIDE SEQUENCE [LARGE SCALE GENOMIC DNA]</scope>
    <source>
        <strain evidence="1 2">AF16</strain>
    </source>
</reference>
<protein>
    <submittedName>
        <fullName evidence="1">Protein CBG26657</fullName>
    </submittedName>
</protein>
<dbReference type="AlphaFoldDB" id="B6IE20"/>
<dbReference type="EMBL" id="HE601379">
    <property type="protein sequence ID" value="CAS01084.1"/>
    <property type="molecule type" value="Genomic_DNA"/>
</dbReference>
<name>B6IE20_CAEBR</name>
<evidence type="ECO:0000313" key="2">
    <source>
        <dbReference type="Proteomes" id="UP000008549"/>
    </source>
</evidence>
<reference evidence="1 2" key="2">
    <citation type="journal article" date="2011" name="PLoS Genet.">
        <title>Caenorhabditis briggsae recombinant inbred line genotypes reveal inter-strain incompatibility and the evolution of recombination.</title>
        <authorList>
            <person name="Ross J.A."/>
            <person name="Koboldt D.C."/>
            <person name="Staisch J.E."/>
            <person name="Chamberlin H.M."/>
            <person name="Gupta B.P."/>
            <person name="Miller R.D."/>
            <person name="Baird S.E."/>
            <person name="Haag E.S."/>
        </authorList>
    </citation>
    <scope>NUCLEOTIDE SEQUENCE [LARGE SCALE GENOMIC DNA]</scope>
    <source>
        <strain evidence="1 2">AF16</strain>
    </source>
</reference>
<dbReference type="CTD" id="68918131"/>
<dbReference type="GeneID" id="68918131"/>
<organism evidence="1 2">
    <name type="scientific">Caenorhabditis briggsae</name>
    <dbReference type="NCBI Taxonomy" id="6238"/>
    <lineage>
        <taxon>Eukaryota</taxon>
        <taxon>Metazoa</taxon>
        <taxon>Ecdysozoa</taxon>
        <taxon>Nematoda</taxon>
        <taxon>Chromadorea</taxon>
        <taxon>Rhabditida</taxon>
        <taxon>Rhabditina</taxon>
        <taxon>Rhabditomorpha</taxon>
        <taxon>Rhabditoidea</taxon>
        <taxon>Rhabditidae</taxon>
        <taxon>Peloderinae</taxon>
        <taxon>Caenorhabditis</taxon>
    </lineage>
</organism>
<sequence>MGFENVSDLARNIILQYCDLKTIVTQGLPIFPAKSP</sequence>
<dbReference type="HOGENOM" id="CLU_3360200_0_0_1"/>
<dbReference type="RefSeq" id="XP_045100641.1">
    <property type="nucleotide sequence ID" value="XM_045241048.1"/>
</dbReference>
<keyword evidence="2" id="KW-1185">Reference proteome</keyword>
<proteinExistence type="predicted"/>
<dbReference type="KEGG" id="cbr:CBG_26657"/>